<gene>
    <name evidence="3" type="ORF">A1Q1_03706</name>
</gene>
<dbReference type="GeneID" id="25987219"/>
<accession>J5STH7</accession>
<dbReference type="SUPFAM" id="SSF53300">
    <property type="entry name" value="vWA-like"/>
    <property type="match status" value="1"/>
</dbReference>
<dbReference type="Proteomes" id="UP000002748">
    <property type="component" value="Unassembled WGS sequence"/>
</dbReference>
<dbReference type="Pfam" id="PF00092">
    <property type="entry name" value="VWA"/>
    <property type="match status" value="1"/>
</dbReference>
<evidence type="ECO:0000256" key="1">
    <source>
        <dbReference type="SAM" id="MobiDB-lite"/>
    </source>
</evidence>
<dbReference type="PANTHER" id="PTHR34706">
    <property type="entry name" value="SLR1338 PROTEIN"/>
    <property type="match status" value="1"/>
</dbReference>
<dbReference type="PROSITE" id="PS50234">
    <property type="entry name" value="VWFA"/>
    <property type="match status" value="1"/>
</dbReference>
<feature type="compositionally biased region" description="Pro residues" evidence="1">
    <location>
        <begin position="27"/>
        <end position="36"/>
    </location>
</feature>
<dbReference type="InterPro" id="IPR002035">
    <property type="entry name" value="VWF_A"/>
</dbReference>
<dbReference type="VEuPathDB" id="FungiDB:A1Q1_03706"/>
<dbReference type="RefSeq" id="XP_014178931.1">
    <property type="nucleotide sequence ID" value="XM_014323456.1"/>
</dbReference>
<evidence type="ECO:0000313" key="3">
    <source>
        <dbReference type="EMBL" id="EJT47451.1"/>
    </source>
</evidence>
<dbReference type="KEGG" id="tasa:A1Q1_03706"/>
<feature type="region of interest" description="Disordered" evidence="1">
    <location>
        <begin position="344"/>
        <end position="474"/>
    </location>
</feature>
<dbReference type="InterPro" id="IPR036465">
    <property type="entry name" value="vWFA_dom_sf"/>
</dbReference>
<organism evidence="3 4">
    <name type="scientific">Trichosporon asahii var. asahii (strain ATCC 90039 / CBS 2479 / JCM 2466 / KCTC 7840 / NBRC 103889/ NCYC 2677 / UAMH 7654)</name>
    <name type="common">Yeast</name>
    <dbReference type="NCBI Taxonomy" id="1186058"/>
    <lineage>
        <taxon>Eukaryota</taxon>
        <taxon>Fungi</taxon>
        <taxon>Dikarya</taxon>
        <taxon>Basidiomycota</taxon>
        <taxon>Agaricomycotina</taxon>
        <taxon>Tremellomycetes</taxon>
        <taxon>Trichosporonales</taxon>
        <taxon>Trichosporonaceae</taxon>
        <taxon>Trichosporon</taxon>
    </lineage>
</organism>
<dbReference type="PANTHER" id="PTHR34706:SF2">
    <property type="entry name" value="RFEF"/>
    <property type="match status" value="1"/>
</dbReference>
<evidence type="ECO:0000259" key="2">
    <source>
        <dbReference type="PROSITE" id="PS50234"/>
    </source>
</evidence>
<name>J5STH7_TRIAS</name>
<protein>
    <recommendedName>
        <fullName evidence="2">VWFA domain-containing protein</fullName>
    </recommendedName>
</protein>
<evidence type="ECO:0000313" key="4">
    <source>
        <dbReference type="Proteomes" id="UP000002748"/>
    </source>
</evidence>
<comment type="caution">
    <text evidence="3">The sequence shown here is derived from an EMBL/GenBank/DDBJ whole genome shotgun (WGS) entry which is preliminary data.</text>
</comment>
<dbReference type="HOGENOM" id="CLU_026238_0_0_1"/>
<feature type="compositionally biased region" description="Polar residues" evidence="1">
    <location>
        <begin position="457"/>
        <end position="468"/>
    </location>
</feature>
<dbReference type="AlphaFoldDB" id="J5STH7"/>
<dbReference type="EMBL" id="ALBS01000240">
    <property type="protein sequence ID" value="EJT47451.1"/>
    <property type="molecule type" value="Genomic_DNA"/>
</dbReference>
<feature type="compositionally biased region" description="Low complexity" evidence="1">
    <location>
        <begin position="353"/>
        <end position="449"/>
    </location>
</feature>
<proteinExistence type="predicted"/>
<reference evidence="3 4" key="1">
    <citation type="journal article" date="2012" name="Eukaryot. Cell">
        <title>Draft genome sequence of CBS 2479, the standard type strain of Trichosporon asahii.</title>
        <authorList>
            <person name="Yang R.Y."/>
            <person name="Li H.T."/>
            <person name="Zhu H."/>
            <person name="Zhou G.P."/>
            <person name="Wang M."/>
            <person name="Wang L."/>
        </authorList>
    </citation>
    <scope>NUCLEOTIDE SEQUENCE [LARGE SCALE GENOMIC DNA]</scope>
    <source>
        <strain evidence="4">ATCC 90039 / CBS 2479 / JCM 2466 / KCTC 7840 / NCYC 2677 / UAMH 7654</strain>
    </source>
</reference>
<dbReference type="OrthoDB" id="2142040at2759"/>
<sequence length="474" mass="51478">MAGVAVIVIKKMKKNKPQAIQNTPNPLVTPYPPPPQQQHNYGQAAGYGAAGAAPGMAAGAYMGSSGAPPPPGGPPYDQVRALLMKCVHDQKLTGFLRPQGPMDVDAIARQIVDTGAVQIISETWKLPPHVAIDLCQIALFNVAILVDDSSSMHAENGERINDVSAIVSKVAGACSLFDDDGIEIRFLNSNEQGNNLESEQMAQDYIRRAKFKGVTPLGTALDQKILQPMLVRPAQQRQLRKPLLVVVVTDGAPQGEAPNALESAITNARNALMNTPYGPDAVSYQFAQVGNDAQAQQFLSSLDEHPVIGGFVDQTMAYDYERAEMKQKTGNDCELQGVWKDEGAQQHGGCPHQYGQQQYGQQQYGQPQQPYGQQQYGAPPQQYGQPQYGQQPYQQQYGQPQQPYGQPQQQYGAPPPQQYGAPQQQYGASPQQQYGQQPYGAPQQQYGQPNAPPPYTPSSTGTNMSYYNPSGGKY</sequence>
<dbReference type="Gene3D" id="3.40.50.410">
    <property type="entry name" value="von Willebrand factor, type A domain"/>
    <property type="match status" value="1"/>
</dbReference>
<feature type="region of interest" description="Disordered" evidence="1">
    <location>
        <begin position="15"/>
        <end position="40"/>
    </location>
</feature>
<feature type="domain" description="VWFA" evidence="2">
    <location>
        <begin position="141"/>
        <end position="302"/>
    </location>
</feature>